<evidence type="ECO:0000313" key="2">
    <source>
        <dbReference type="EMBL" id="ETP50606.1"/>
    </source>
</evidence>
<sequence length="71" mass="7773">MISSTAEVTDYWRYPATDTLDIPKDDDLDASLLSEKSMKPGAESGESDGRPMNHPDTSQPTSSNTISLERL</sequence>
<evidence type="ECO:0000256" key="1">
    <source>
        <dbReference type="SAM" id="MobiDB-lite"/>
    </source>
</evidence>
<protein>
    <submittedName>
        <fullName evidence="2">Uncharacterized protein</fullName>
    </submittedName>
</protein>
<evidence type="ECO:0000313" key="3">
    <source>
        <dbReference type="Proteomes" id="UP000018948"/>
    </source>
</evidence>
<feature type="region of interest" description="Disordered" evidence="1">
    <location>
        <begin position="17"/>
        <end position="71"/>
    </location>
</feature>
<comment type="caution">
    <text evidence="2">The sequence shown here is derived from an EMBL/GenBank/DDBJ whole genome shotgun (WGS) entry which is preliminary data.</text>
</comment>
<reference evidence="2 3" key="1">
    <citation type="submission" date="2013-11" db="EMBL/GenBank/DDBJ databases">
        <title>The Genome Sequence of Phytophthora parasitica P10297.</title>
        <authorList>
            <consortium name="The Broad Institute Genomics Platform"/>
            <person name="Russ C."/>
            <person name="Tyler B."/>
            <person name="Panabieres F."/>
            <person name="Shan W."/>
            <person name="Tripathy S."/>
            <person name="Grunwald N."/>
            <person name="Machado M."/>
            <person name="Johnson C.S."/>
            <person name="Walker B."/>
            <person name="Young S.K."/>
            <person name="Zeng Q."/>
            <person name="Gargeya S."/>
            <person name="Fitzgerald M."/>
            <person name="Haas B."/>
            <person name="Abouelleil A."/>
            <person name="Allen A.W."/>
            <person name="Alvarado L."/>
            <person name="Arachchi H.M."/>
            <person name="Berlin A.M."/>
            <person name="Chapman S.B."/>
            <person name="Gainer-Dewar J."/>
            <person name="Goldberg J."/>
            <person name="Griggs A."/>
            <person name="Gujja S."/>
            <person name="Hansen M."/>
            <person name="Howarth C."/>
            <person name="Imamovic A."/>
            <person name="Ireland A."/>
            <person name="Larimer J."/>
            <person name="McCowan C."/>
            <person name="Murphy C."/>
            <person name="Pearson M."/>
            <person name="Poon T.W."/>
            <person name="Priest M."/>
            <person name="Roberts A."/>
            <person name="Saif S."/>
            <person name="Shea T."/>
            <person name="Sisk P."/>
            <person name="Sykes S."/>
            <person name="Wortman J."/>
            <person name="Nusbaum C."/>
            <person name="Birren B."/>
        </authorList>
    </citation>
    <scope>NUCLEOTIDE SEQUENCE [LARGE SCALE GENOMIC DNA]</scope>
    <source>
        <strain evidence="2 3">P10297</strain>
    </source>
</reference>
<proteinExistence type="predicted"/>
<dbReference type="AlphaFoldDB" id="W2ZUB2"/>
<accession>W2ZUB2</accession>
<feature type="compositionally biased region" description="Polar residues" evidence="1">
    <location>
        <begin position="55"/>
        <end position="71"/>
    </location>
</feature>
<dbReference type="EMBL" id="ANIY01000956">
    <property type="protein sequence ID" value="ETP50606.1"/>
    <property type="molecule type" value="Genomic_DNA"/>
</dbReference>
<gene>
    <name evidence="2" type="ORF">F442_04127</name>
</gene>
<dbReference type="Proteomes" id="UP000018948">
    <property type="component" value="Unassembled WGS sequence"/>
</dbReference>
<organism evidence="2 3">
    <name type="scientific">Phytophthora nicotianae P10297</name>
    <dbReference type="NCBI Taxonomy" id="1317064"/>
    <lineage>
        <taxon>Eukaryota</taxon>
        <taxon>Sar</taxon>
        <taxon>Stramenopiles</taxon>
        <taxon>Oomycota</taxon>
        <taxon>Peronosporomycetes</taxon>
        <taxon>Peronosporales</taxon>
        <taxon>Peronosporaceae</taxon>
        <taxon>Phytophthora</taxon>
    </lineage>
</organism>
<name>W2ZUB2_PHYNI</name>